<evidence type="ECO:0000259" key="1">
    <source>
        <dbReference type="Pfam" id="PF13452"/>
    </source>
</evidence>
<dbReference type="Pfam" id="PF13452">
    <property type="entry name" value="FAS1_DH_region"/>
    <property type="match status" value="1"/>
</dbReference>
<protein>
    <recommendedName>
        <fullName evidence="1">FAS1-like dehydratase domain-containing protein</fullName>
    </recommendedName>
</protein>
<dbReference type="AlphaFoldDB" id="A0A7C2NZ36"/>
<comment type="caution">
    <text evidence="2">The sequence shown here is derived from an EMBL/GenBank/DDBJ whole genome shotgun (WGS) entry which is preliminary data.</text>
</comment>
<dbReference type="InterPro" id="IPR039569">
    <property type="entry name" value="FAS1-like_DH_region"/>
</dbReference>
<dbReference type="CDD" id="cd03441">
    <property type="entry name" value="R_hydratase_like"/>
    <property type="match status" value="1"/>
</dbReference>
<proteinExistence type="predicted"/>
<name>A0A7C2NZ36_UNCW3</name>
<sequence>MKVLESKEEILRKINQMMDEKVGWAKFKNHTVTKESIQRFGKAIDPANPLWYDEEYAASTRWNGIIAFPTFEITLFSGVLGDLPVPREWGFQTMVWIGEDWKMWRPVKPGDRIKVWQRRPQIIEFEPEEGENFVFGLVDCDCDYINEHDELVSSVKVYVERVYHKLPVYPPPIKEYGYTRDELLYLAKLMRGEKVRGDKILYWEDVKVGDRLPPVVLGPTTMVDNAIAFLFSHNVDAILSTRSFFLNSIKEEDFGEEILQDPLTGLYYIRGGPAGRHWSNRSAQLEGEPMAFLFGVLSKFTLLRTITNWMGDDGFIKEFKWRHMVRSYVGDALISSGIVIDKWIENEEYLVKIKLWLENLRGYITEAAIAIVSLFSKNKGLKKKIGE</sequence>
<evidence type="ECO:0000313" key="2">
    <source>
        <dbReference type="EMBL" id="HEN27790.1"/>
    </source>
</evidence>
<dbReference type="EMBL" id="DSOL01000114">
    <property type="protein sequence ID" value="HEN27790.1"/>
    <property type="molecule type" value="Genomic_DNA"/>
</dbReference>
<reference evidence="2" key="1">
    <citation type="journal article" date="2020" name="mSystems">
        <title>Genome- and Community-Level Interaction Insights into Carbon Utilization and Element Cycling Functions of Hydrothermarchaeota in Hydrothermal Sediment.</title>
        <authorList>
            <person name="Zhou Z."/>
            <person name="Liu Y."/>
            <person name="Xu W."/>
            <person name="Pan J."/>
            <person name="Luo Z.H."/>
            <person name="Li M."/>
        </authorList>
    </citation>
    <scope>NUCLEOTIDE SEQUENCE [LARGE SCALE GENOMIC DNA]</scope>
    <source>
        <strain evidence="2">SpSt-34</strain>
    </source>
</reference>
<dbReference type="SUPFAM" id="SSF54637">
    <property type="entry name" value="Thioesterase/thiol ester dehydrase-isomerase"/>
    <property type="match status" value="1"/>
</dbReference>
<dbReference type="InterPro" id="IPR029069">
    <property type="entry name" value="HotDog_dom_sf"/>
</dbReference>
<gene>
    <name evidence="2" type="ORF">ENQ77_03850</name>
</gene>
<accession>A0A7C2NZ36</accession>
<dbReference type="Gene3D" id="3.10.129.10">
    <property type="entry name" value="Hotdog Thioesterase"/>
    <property type="match status" value="2"/>
</dbReference>
<feature type="domain" description="FAS1-like dehydratase" evidence="1">
    <location>
        <begin position="29"/>
        <end position="153"/>
    </location>
</feature>
<organism evidence="2">
    <name type="scientific">candidate division WOR-3 bacterium</name>
    <dbReference type="NCBI Taxonomy" id="2052148"/>
    <lineage>
        <taxon>Bacteria</taxon>
        <taxon>Bacteria division WOR-3</taxon>
    </lineage>
</organism>